<feature type="non-terminal residue" evidence="1">
    <location>
        <position position="65"/>
    </location>
</feature>
<dbReference type="AlphaFoldDB" id="A0A699U7H8"/>
<feature type="non-terminal residue" evidence="1">
    <location>
        <position position="1"/>
    </location>
</feature>
<organism evidence="1">
    <name type="scientific">Tanacetum cinerariifolium</name>
    <name type="common">Dalmatian daisy</name>
    <name type="synonym">Chrysanthemum cinerariifolium</name>
    <dbReference type="NCBI Taxonomy" id="118510"/>
    <lineage>
        <taxon>Eukaryota</taxon>
        <taxon>Viridiplantae</taxon>
        <taxon>Streptophyta</taxon>
        <taxon>Embryophyta</taxon>
        <taxon>Tracheophyta</taxon>
        <taxon>Spermatophyta</taxon>
        <taxon>Magnoliopsida</taxon>
        <taxon>eudicotyledons</taxon>
        <taxon>Gunneridae</taxon>
        <taxon>Pentapetalae</taxon>
        <taxon>asterids</taxon>
        <taxon>campanulids</taxon>
        <taxon>Asterales</taxon>
        <taxon>Asteraceae</taxon>
        <taxon>Asteroideae</taxon>
        <taxon>Anthemideae</taxon>
        <taxon>Anthemidinae</taxon>
        <taxon>Tanacetum</taxon>
    </lineage>
</organism>
<proteinExistence type="predicted"/>
<reference evidence="1" key="1">
    <citation type="journal article" date="2019" name="Sci. Rep.">
        <title>Draft genome of Tanacetum cinerariifolium, the natural source of mosquito coil.</title>
        <authorList>
            <person name="Yamashiro T."/>
            <person name="Shiraishi A."/>
            <person name="Satake H."/>
            <person name="Nakayama K."/>
        </authorList>
    </citation>
    <scope>NUCLEOTIDE SEQUENCE</scope>
</reference>
<name>A0A699U7H8_TANCI</name>
<sequence length="65" mass="7437">VLENAAKNDVELRYVLGDTISNPDQMRLKVKDMISKKRRDFHKPKTGSVAFKVTFRDFNPVGSNI</sequence>
<dbReference type="PANTHER" id="PTHR46737">
    <property type="entry name" value="OS02G0827600 PROTEIN"/>
    <property type="match status" value="1"/>
</dbReference>
<gene>
    <name evidence="1" type="ORF">Tci_889318</name>
</gene>
<dbReference type="PANTHER" id="PTHR46737:SF2">
    <property type="entry name" value="OS02G0827600 PROTEIN"/>
    <property type="match status" value="1"/>
</dbReference>
<evidence type="ECO:0000313" key="1">
    <source>
        <dbReference type="EMBL" id="GFD17349.1"/>
    </source>
</evidence>
<accession>A0A699U7H8</accession>
<protein>
    <submittedName>
        <fullName evidence="1">Uncharacterized protein</fullName>
    </submittedName>
</protein>
<comment type="caution">
    <text evidence="1">The sequence shown here is derived from an EMBL/GenBank/DDBJ whole genome shotgun (WGS) entry which is preliminary data.</text>
</comment>
<dbReference type="EMBL" id="BKCJ011299636">
    <property type="protein sequence ID" value="GFD17349.1"/>
    <property type="molecule type" value="Genomic_DNA"/>
</dbReference>